<feature type="region of interest" description="Disordered" evidence="1">
    <location>
        <begin position="65"/>
        <end position="117"/>
    </location>
</feature>
<evidence type="ECO:0000256" key="1">
    <source>
        <dbReference type="SAM" id="MobiDB-lite"/>
    </source>
</evidence>
<accession>A0AB39Z072</accession>
<evidence type="ECO:0000313" key="3">
    <source>
        <dbReference type="RefSeq" id="XP_016925437.4"/>
    </source>
</evidence>
<feature type="compositionally biased region" description="Polar residues" evidence="1">
    <location>
        <begin position="65"/>
        <end position="74"/>
    </location>
</feature>
<keyword evidence="2" id="KW-1185">Reference proteome</keyword>
<feature type="region of interest" description="Disordered" evidence="1">
    <location>
        <begin position="196"/>
        <end position="231"/>
    </location>
</feature>
<reference evidence="3" key="1">
    <citation type="submission" date="2025-08" db="UniProtKB">
        <authorList>
            <consortium name="RefSeq"/>
        </authorList>
    </citation>
    <scope>IDENTIFICATION</scope>
</reference>
<organism evidence="2 3">
    <name type="scientific">Drosophila suzukii</name>
    <name type="common">Spotted-wing drosophila fruit fly</name>
    <dbReference type="NCBI Taxonomy" id="28584"/>
    <lineage>
        <taxon>Eukaryota</taxon>
        <taxon>Metazoa</taxon>
        <taxon>Ecdysozoa</taxon>
        <taxon>Arthropoda</taxon>
        <taxon>Hexapoda</taxon>
        <taxon>Insecta</taxon>
        <taxon>Pterygota</taxon>
        <taxon>Neoptera</taxon>
        <taxon>Endopterygota</taxon>
        <taxon>Diptera</taxon>
        <taxon>Brachycera</taxon>
        <taxon>Muscomorpha</taxon>
        <taxon>Ephydroidea</taxon>
        <taxon>Drosophilidae</taxon>
        <taxon>Drosophila</taxon>
        <taxon>Sophophora</taxon>
    </lineage>
</organism>
<dbReference type="GeneID" id="108006424"/>
<evidence type="ECO:0000313" key="2">
    <source>
        <dbReference type="Proteomes" id="UP001652628"/>
    </source>
</evidence>
<dbReference type="Proteomes" id="UP001652628">
    <property type="component" value="Chromosome 3"/>
</dbReference>
<dbReference type="RefSeq" id="XP_016925437.4">
    <property type="nucleotide sequence ID" value="XM_017069948.4"/>
</dbReference>
<feature type="compositionally biased region" description="Polar residues" evidence="1">
    <location>
        <begin position="85"/>
        <end position="96"/>
    </location>
</feature>
<protein>
    <submittedName>
        <fullName evidence="3">Uncharacterized protein</fullName>
    </submittedName>
</protein>
<proteinExistence type="predicted"/>
<name>A0AB39Z072_DROSZ</name>
<gene>
    <name evidence="3" type="primary">LOC108006424</name>
</gene>
<dbReference type="AlphaFoldDB" id="A0AB39Z072"/>
<sequence length="333" mass="37767">MMIGDKVPGHKCGNRLSASRLLTFIGHAIRSGEKNFPKNKKKNIIIIRKMQKCYCGAMKSGNAQHQQQLPLNQHTQHHLRGDLRSVTSSSRQSLRPTQFIKRPSIKTQPKFGLGHSSTELVNDFSRRNSNATSTSVSHCSSCSCSSSQQRQQSRAKVLRWGWERTGGFDTANKGGTYNTNHYEKYTDNRRLYEQSACVASRQRSQGQGQVYSGDSSPSPRPVQWPSQQSTDELQQLQALQHFRLMNARDCFSDGRQDELRLQQAYDKLSVSSTDKWNKDRANESRQEEITRSTTPYALRQKLLQLRLQAEERLGRGTGARCAPLGKSCALRYN</sequence>
<feature type="compositionally biased region" description="Polar residues" evidence="1">
    <location>
        <begin position="201"/>
        <end position="217"/>
    </location>
</feature>